<feature type="non-terminal residue" evidence="2">
    <location>
        <position position="1"/>
    </location>
</feature>
<dbReference type="Proteomes" id="UP001432027">
    <property type="component" value="Unassembled WGS sequence"/>
</dbReference>
<gene>
    <name evidence="2" type="ORF">PENTCL1PPCAC_10496</name>
</gene>
<evidence type="ECO:0000256" key="1">
    <source>
        <dbReference type="SAM" id="MobiDB-lite"/>
    </source>
</evidence>
<evidence type="ECO:0000313" key="3">
    <source>
        <dbReference type="Proteomes" id="UP001432027"/>
    </source>
</evidence>
<name>A0AAV5SYN6_9BILA</name>
<evidence type="ECO:0000313" key="2">
    <source>
        <dbReference type="EMBL" id="GMS88321.1"/>
    </source>
</evidence>
<dbReference type="AlphaFoldDB" id="A0AAV5SYN6"/>
<organism evidence="2 3">
    <name type="scientific">Pristionchus entomophagus</name>
    <dbReference type="NCBI Taxonomy" id="358040"/>
    <lineage>
        <taxon>Eukaryota</taxon>
        <taxon>Metazoa</taxon>
        <taxon>Ecdysozoa</taxon>
        <taxon>Nematoda</taxon>
        <taxon>Chromadorea</taxon>
        <taxon>Rhabditida</taxon>
        <taxon>Rhabditina</taxon>
        <taxon>Diplogasteromorpha</taxon>
        <taxon>Diplogasteroidea</taxon>
        <taxon>Neodiplogasteridae</taxon>
        <taxon>Pristionchus</taxon>
    </lineage>
</organism>
<accession>A0AAV5SYN6</accession>
<proteinExistence type="predicted"/>
<feature type="non-terminal residue" evidence="2">
    <location>
        <position position="131"/>
    </location>
</feature>
<keyword evidence="3" id="KW-1185">Reference proteome</keyword>
<dbReference type="EMBL" id="BTSX01000003">
    <property type="protein sequence ID" value="GMS88321.1"/>
    <property type="molecule type" value="Genomic_DNA"/>
</dbReference>
<protein>
    <submittedName>
        <fullName evidence="2">Uncharacterized protein</fullName>
    </submittedName>
</protein>
<sequence>LWVVVDAKTIEFVNPRQSAIEWKLTLSPDRPNSTMRRPAQSAGGGGTGTLPATRVTQQPYAQYDYRPTRFGGGSTTAAWAVAVRMNANAGNSSARVAVAAAAAAMDCSVCCDYTIEIAPFVLTQSNHDIRN</sequence>
<feature type="region of interest" description="Disordered" evidence="1">
    <location>
        <begin position="27"/>
        <end position="53"/>
    </location>
</feature>
<reference evidence="2" key="1">
    <citation type="submission" date="2023-10" db="EMBL/GenBank/DDBJ databases">
        <title>Genome assembly of Pristionchus species.</title>
        <authorList>
            <person name="Yoshida K."/>
            <person name="Sommer R.J."/>
        </authorList>
    </citation>
    <scope>NUCLEOTIDE SEQUENCE</scope>
    <source>
        <strain evidence="2">RS0144</strain>
    </source>
</reference>
<comment type="caution">
    <text evidence="2">The sequence shown here is derived from an EMBL/GenBank/DDBJ whole genome shotgun (WGS) entry which is preliminary data.</text>
</comment>